<dbReference type="RefSeq" id="WP_107978002.1">
    <property type="nucleotide sequence ID" value="NZ_BMEZ01000024.1"/>
</dbReference>
<dbReference type="PROSITE" id="PS51257">
    <property type="entry name" value="PROKAR_LIPOPROTEIN"/>
    <property type="match status" value="1"/>
</dbReference>
<feature type="chain" id="PRO_5015431612" description="Lipoprotein" evidence="1">
    <location>
        <begin position="25"/>
        <end position="70"/>
    </location>
</feature>
<feature type="signal peptide" evidence="1">
    <location>
        <begin position="1"/>
        <end position="24"/>
    </location>
</feature>
<sequence length="70" mass="6561">MSRYVKPLALVAALGTLAACGETAGEQALWGAGAGATGALAVGGNPVTGAAVGTAGNLLVCQSGARDCDS</sequence>
<gene>
    <name evidence="2" type="ORF">C8N44_12462</name>
</gene>
<keyword evidence="1" id="KW-0732">Signal</keyword>
<evidence type="ECO:0000256" key="1">
    <source>
        <dbReference type="SAM" id="SignalP"/>
    </source>
</evidence>
<reference evidence="2 3" key="1">
    <citation type="submission" date="2018-04" db="EMBL/GenBank/DDBJ databases">
        <title>Genomic Encyclopedia of Archaeal and Bacterial Type Strains, Phase II (KMG-II): from individual species to whole genera.</title>
        <authorList>
            <person name="Goeker M."/>
        </authorList>
    </citation>
    <scope>NUCLEOTIDE SEQUENCE [LARGE SCALE GENOMIC DNA]</scope>
    <source>
        <strain evidence="2 3">DSM 29329</strain>
    </source>
</reference>
<evidence type="ECO:0000313" key="2">
    <source>
        <dbReference type="EMBL" id="PTX43850.1"/>
    </source>
</evidence>
<dbReference type="EMBL" id="QBKN01000024">
    <property type="protein sequence ID" value="PTX43850.1"/>
    <property type="molecule type" value="Genomic_DNA"/>
</dbReference>
<name>A0A2T6AJ62_9RHOB</name>
<proteinExistence type="predicted"/>
<evidence type="ECO:0008006" key="4">
    <source>
        <dbReference type="Google" id="ProtNLM"/>
    </source>
</evidence>
<dbReference type="AlphaFoldDB" id="A0A2T6AJ62"/>
<evidence type="ECO:0000313" key="3">
    <source>
        <dbReference type="Proteomes" id="UP000244069"/>
    </source>
</evidence>
<comment type="caution">
    <text evidence="2">The sequence shown here is derived from an EMBL/GenBank/DDBJ whole genome shotgun (WGS) entry which is preliminary data.</text>
</comment>
<organism evidence="2 3">
    <name type="scientific">Allosediminivita pacifica</name>
    <dbReference type="NCBI Taxonomy" id="1267769"/>
    <lineage>
        <taxon>Bacteria</taxon>
        <taxon>Pseudomonadati</taxon>
        <taxon>Pseudomonadota</taxon>
        <taxon>Alphaproteobacteria</taxon>
        <taxon>Rhodobacterales</taxon>
        <taxon>Paracoccaceae</taxon>
        <taxon>Allosediminivita</taxon>
    </lineage>
</organism>
<dbReference type="Proteomes" id="UP000244069">
    <property type="component" value="Unassembled WGS sequence"/>
</dbReference>
<keyword evidence="3" id="KW-1185">Reference proteome</keyword>
<accession>A0A2T6AJ62</accession>
<protein>
    <recommendedName>
        <fullName evidence="4">Lipoprotein</fullName>
    </recommendedName>
</protein>